<evidence type="ECO:0000256" key="1">
    <source>
        <dbReference type="SAM" id="MobiDB-lite"/>
    </source>
</evidence>
<name>A0A8S3ZWX8_9EUPU</name>
<feature type="non-terminal residue" evidence="2">
    <location>
        <position position="1"/>
    </location>
</feature>
<keyword evidence="3" id="KW-1185">Reference proteome</keyword>
<organism evidence="2 3">
    <name type="scientific">Candidula unifasciata</name>
    <dbReference type="NCBI Taxonomy" id="100452"/>
    <lineage>
        <taxon>Eukaryota</taxon>
        <taxon>Metazoa</taxon>
        <taxon>Spiralia</taxon>
        <taxon>Lophotrochozoa</taxon>
        <taxon>Mollusca</taxon>
        <taxon>Gastropoda</taxon>
        <taxon>Heterobranchia</taxon>
        <taxon>Euthyneura</taxon>
        <taxon>Panpulmonata</taxon>
        <taxon>Eupulmonata</taxon>
        <taxon>Stylommatophora</taxon>
        <taxon>Helicina</taxon>
        <taxon>Helicoidea</taxon>
        <taxon>Geomitridae</taxon>
        <taxon>Candidula</taxon>
    </lineage>
</organism>
<feature type="non-terminal residue" evidence="2">
    <location>
        <position position="66"/>
    </location>
</feature>
<feature type="compositionally biased region" description="Basic and acidic residues" evidence="1">
    <location>
        <begin position="1"/>
        <end position="17"/>
    </location>
</feature>
<dbReference type="Proteomes" id="UP000678393">
    <property type="component" value="Unassembled WGS sequence"/>
</dbReference>
<dbReference type="AlphaFoldDB" id="A0A8S3ZWX8"/>
<evidence type="ECO:0000313" key="2">
    <source>
        <dbReference type="EMBL" id="CAG5132562.1"/>
    </source>
</evidence>
<feature type="region of interest" description="Disordered" evidence="1">
    <location>
        <begin position="1"/>
        <end position="37"/>
    </location>
</feature>
<protein>
    <submittedName>
        <fullName evidence="2">Uncharacterized protein</fullName>
    </submittedName>
</protein>
<accession>A0A8S3ZWX8</accession>
<proteinExistence type="predicted"/>
<gene>
    <name evidence="2" type="ORF">CUNI_LOCUS18120</name>
</gene>
<evidence type="ECO:0000313" key="3">
    <source>
        <dbReference type="Proteomes" id="UP000678393"/>
    </source>
</evidence>
<dbReference type="EMBL" id="CAJHNH020005468">
    <property type="protein sequence ID" value="CAG5132562.1"/>
    <property type="molecule type" value="Genomic_DNA"/>
</dbReference>
<comment type="caution">
    <text evidence="2">The sequence shown here is derived from an EMBL/GenBank/DDBJ whole genome shotgun (WGS) entry which is preliminary data.</text>
</comment>
<sequence length="66" mass="7290">CQRPDRTHQLTADEKHSPGTVGSSINKQPEGHDGYPKEQPWPQVCCGCSFIFFHSPAALHITSEPC</sequence>
<reference evidence="2" key="1">
    <citation type="submission" date="2021-04" db="EMBL/GenBank/DDBJ databases">
        <authorList>
            <consortium name="Molecular Ecology Group"/>
        </authorList>
    </citation>
    <scope>NUCLEOTIDE SEQUENCE</scope>
</reference>